<evidence type="ECO:0000313" key="2">
    <source>
        <dbReference type="Proteomes" id="UP001281447"/>
    </source>
</evidence>
<proteinExistence type="predicted"/>
<dbReference type="InterPro" id="IPR006944">
    <property type="entry name" value="Phage/GTA_portal"/>
</dbReference>
<reference evidence="1 2" key="1">
    <citation type="submission" date="2023-10" db="EMBL/GenBank/DDBJ databases">
        <title>Virgibacillus halophilus 5B73C genome.</title>
        <authorList>
            <person name="Miliotis G."/>
            <person name="Sengupta P."/>
            <person name="Hameed A."/>
            <person name="Chuvochina M."/>
            <person name="Mcdonagh F."/>
            <person name="Simpson A.C."/>
            <person name="Singh N.K."/>
            <person name="Rekha P.D."/>
            <person name="Raman K."/>
            <person name="Hugenholtz P."/>
            <person name="Venkateswaran K."/>
        </authorList>
    </citation>
    <scope>NUCLEOTIDE SEQUENCE [LARGE SCALE GENOMIC DNA]</scope>
    <source>
        <strain evidence="1 2">5B73C</strain>
    </source>
</reference>
<gene>
    <name evidence="1" type="ORF">RWE15_23920</name>
</gene>
<organism evidence="1 2">
    <name type="scientific">Tigheibacillus halophilus</name>
    <dbReference type="NCBI Taxonomy" id="361280"/>
    <lineage>
        <taxon>Bacteria</taxon>
        <taxon>Bacillati</taxon>
        <taxon>Bacillota</taxon>
        <taxon>Bacilli</taxon>
        <taxon>Bacillales</taxon>
        <taxon>Bacillaceae</taxon>
        <taxon>Tigheibacillus</taxon>
    </lineage>
</organism>
<keyword evidence="2" id="KW-1185">Reference proteome</keyword>
<dbReference type="Pfam" id="PF04860">
    <property type="entry name" value="Phage_portal"/>
    <property type="match status" value="1"/>
</dbReference>
<name>A0ABU5CBS4_9BACI</name>
<accession>A0ABU5CBS4</accession>
<dbReference type="Proteomes" id="UP001281447">
    <property type="component" value="Unassembled WGS sequence"/>
</dbReference>
<comment type="caution">
    <text evidence="1">The sequence shown here is derived from an EMBL/GenBank/DDBJ whole genome shotgun (WGS) entry which is preliminary data.</text>
</comment>
<protein>
    <submittedName>
        <fullName evidence="1">Phage portal protein</fullName>
    </submittedName>
</protein>
<sequence length="153" mass="17249">MTYQEHSKQGTSGQSVDEINKMTDGFLDQVCHAVGVPPNLLKGDMADIEKTTRNAMKFCIDPIITIIGDELNMQFVDEMDYRNGDCINIKRISYRDMFDIAVAVDKLRSSSVVNGHELRDAIGLEYSDDPIHDEFIMTKNYEGANDYKGGEED</sequence>
<evidence type="ECO:0000313" key="1">
    <source>
        <dbReference type="EMBL" id="MDY0396786.1"/>
    </source>
</evidence>
<dbReference type="EMBL" id="JAWDIP010000004">
    <property type="protein sequence ID" value="MDY0396786.1"/>
    <property type="molecule type" value="Genomic_DNA"/>
</dbReference>